<dbReference type="InterPro" id="IPR000648">
    <property type="entry name" value="Oxysterol-bd"/>
</dbReference>
<gene>
    <name evidence="3" type="ORF">WJX73_003344</name>
</gene>
<proteinExistence type="inferred from homology"/>
<evidence type="ECO:0008006" key="5">
    <source>
        <dbReference type="Google" id="ProtNLM"/>
    </source>
</evidence>
<evidence type="ECO:0000313" key="3">
    <source>
        <dbReference type="EMBL" id="KAK9805901.1"/>
    </source>
</evidence>
<dbReference type="EMBL" id="JALJOQ010000040">
    <property type="protein sequence ID" value="KAK9805901.1"/>
    <property type="molecule type" value="Genomic_DNA"/>
</dbReference>
<dbReference type="Proteomes" id="UP001465755">
    <property type="component" value="Unassembled WGS sequence"/>
</dbReference>
<comment type="similarity">
    <text evidence="1">Belongs to the OSBP family.</text>
</comment>
<organism evidence="3 4">
    <name type="scientific">Symbiochloris irregularis</name>
    <dbReference type="NCBI Taxonomy" id="706552"/>
    <lineage>
        <taxon>Eukaryota</taxon>
        <taxon>Viridiplantae</taxon>
        <taxon>Chlorophyta</taxon>
        <taxon>core chlorophytes</taxon>
        <taxon>Trebouxiophyceae</taxon>
        <taxon>Trebouxiales</taxon>
        <taxon>Trebouxiaceae</taxon>
        <taxon>Symbiochloris</taxon>
    </lineage>
</organism>
<keyword evidence="2" id="KW-0597">Phosphoprotein</keyword>
<sequence length="424" mass="47569">MALTRVNTAPSDGAIDDDWQGMLRALSLEPERTALPQLAEPLPSANLWKILKEAFGSSKIVSMTLPLVFHEPITELMKRAEDLTHASILNEAASLPKGSIERHVKVAVFALSFCQGNVRTQKPLSPTLGETYELIDKRQGFRLLVEEVYQNLQKDSFIDAMHAEGRGWVLEAVGEPRVKFAVTGGLPCIDIQGPSWVDCLTFADGETFTWTKMTVRVNGIMIGTQAITCHGQITIQAQGEPKRRVSIKFLEPSLLTSKVKKGQVEGVVEEEVKDQYLPLAGWKLQGNYHQAIDVTRPDKSTTRLWTAPSEPAESRYGMSRYVLQLNQYTDEMRMVLPPTDSRRRKDLRLLETGPIKQAEQENMRIDTLSRQKLARIGVGPCPAPRWFTATDDPIVRYRYKGGYWAARESGDWGDIPNIFAGPEY</sequence>
<reference evidence="3 4" key="1">
    <citation type="journal article" date="2024" name="Nat. Commun.">
        <title>Phylogenomics reveals the evolutionary origins of lichenization in chlorophyte algae.</title>
        <authorList>
            <person name="Puginier C."/>
            <person name="Libourel C."/>
            <person name="Otte J."/>
            <person name="Skaloud P."/>
            <person name="Haon M."/>
            <person name="Grisel S."/>
            <person name="Petersen M."/>
            <person name="Berrin J.G."/>
            <person name="Delaux P.M."/>
            <person name="Dal Grande F."/>
            <person name="Keller J."/>
        </authorList>
    </citation>
    <scope>NUCLEOTIDE SEQUENCE [LARGE SCALE GENOMIC DNA]</scope>
    <source>
        <strain evidence="3 4">SAG 2036</strain>
    </source>
</reference>
<evidence type="ECO:0000256" key="1">
    <source>
        <dbReference type="ARBA" id="ARBA00008842"/>
    </source>
</evidence>
<name>A0AAW1P6A9_9CHLO</name>
<dbReference type="Pfam" id="PF01237">
    <property type="entry name" value="Oxysterol_BP"/>
    <property type="match status" value="1"/>
</dbReference>
<dbReference type="SUPFAM" id="SSF144000">
    <property type="entry name" value="Oxysterol-binding protein-like"/>
    <property type="match status" value="1"/>
</dbReference>
<dbReference type="PANTHER" id="PTHR10972:SF205">
    <property type="entry name" value="OXYSTEROL-BINDING PROTEIN 1"/>
    <property type="match status" value="1"/>
</dbReference>
<keyword evidence="4" id="KW-1185">Reference proteome</keyword>
<protein>
    <recommendedName>
        <fullName evidence="5">Oxysterol-binding protein</fullName>
    </recommendedName>
</protein>
<accession>A0AAW1P6A9</accession>
<dbReference type="PANTHER" id="PTHR10972">
    <property type="entry name" value="OXYSTEROL-BINDING PROTEIN-RELATED"/>
    <property type="match status" value="1"/>
</dbReference>
<evidence type="ECO:0000313" key="4">
    <source>
        <dbReference type="Proteomes" id="UP001465755"/>
    </source>
</evidence>
<dbReference type="GO" id="GO:0005829">
    <property type="term" value="C:cytosol"/>
    <property type="evidence" value="ECO:0007669"/>
    <property type="project" value="TreeGrafter"/>
</dbReference>
<dbReference type="GO" id="GO:0016020">
    <property type="term" value="C:membrane"/>
    <property type="evidence" value="ECO:0007669"/>
    <property type="project" value="TreeGrafter"/>
</dbReference>
<comment type="caution">
    <text evidence="3">The sequence shown here is derived from an EMBL/GenBank/DDBJ whole genome shotgun (WGS) entry which is preliminary data.</text>
</comment>
<dbReference type="AlphaFoldDB" id="A0AAW1P6A9"/>
<evidence type="ECO:0000256" key="2">
    <source>
        <dbReference type="ARBA" id="ARBA00022553"/>
    </source>
</evidence>
<dbReference type="Gene3D" id="2.40.160.120">
    <property type="match status" value="1"/>
</dbReference>
<dbReference type="GO" id="GO:0032934">
    <property type="term" value="F:sterol binding"/>
    <property type="evidence" value="ECO:0007669"/>
    <property type="project" value="TreeGrafter"/>
</dbReference>
<dbReference type="InterPro" id="IPR037239">
    <property type="entry name" value="OSBP_sf"/>
</dbReference>